<feature type="domain" description="NADH:flavin oxidoreductase/NADH oxidase N-terminal" evidence="10">
    <location>
        <begin position="13"/>
        <end position="346"/>
    </location>
</feature>
<dbReference type="InterPro" id="IPR001155">
    <property type="entry name" value="OxRdtase_FMN_N"/>
</dbReference>
<proteinExistence type="inferred from homology"/>
<dbReference type="Pfam" id="PF07992">
    <property type="entry name" value="Pyr_redox_2"/>
    <property type="match status" value="1"/>
</dbReference>
<comment type="cofactor">
    <cofactor evidence="2">
        <name>[4Fe-4S] cluster</name>
        <dbReference type="ChEBI" id="CHEBI:49883"/>
    </cofactor>
</comment>
<keyword evidence="4" id="KW-0285">Flavoprotein</keyword>
<evidence type="ECO:0000256" key="1">
    <source>
        <dbReference type="ARBA" id="ARBA00001917"/>
    </source>
</evidence>
<dbReference type="Gene3D" id="3.50.50.60">
    <property type="entry name" value="FAD/NAD(P)-binding domain"/>
    <property type="match status" value="1"/>
</dbReference>
<protein>
    <submittedName>
        <fullName evidence="12">FAD-dependent oxidoreductase</fullName>
    </submittedName>
</protein>
<dbReference type="Gene3D" id="3.20.20.70">
    <property type="entry name" value="Aldolase class I"/>
    <property type="match status" value="1"/>
</dbReference>
<dbReference type="InterPro" id="IPR013785">
    <property type="entry name" value="Aldolase_TIM"/>
</dbReference>
<keyword evidence="9" id="KW-0411">Iron-sulfur</keyword>
<keyword evidence="7" id="KW-0560">Oxidoreductase</keyword>
<dbReference type="CDD" id="cd02803">
    <property type="entry name" value="OYE_like_FMN_family"/>
    <property type="match status" value="1"/>
</dbReference>
<dbReference type="SUPFAM" id="SSF51395">
    <property type="entry name" value="FMN-linked oxidoreductases"/>
    <property type="match status" value="1"/>
</dbReference>
<dbReference type="GO" id="GO:0010181">
    <property type="term" value="F:FMN binding"/>
    <property type="evidence" value="ECO:0007669"/>
    <property type="project" value="InterPro"/>
</dbReference>
<sequence>MSKPLYLEKYPHLFQPLTVGKKKLVYKNRIMVGPMQVSGAYSTDANGTINDYGVDYYTDLARGGFASCAVPVEVPSHSAHFGTIRLDEKSKGFTFMHILQRSVHAFGMNTACEIYHPGICALAGTCDLMGPSSFMYNGRMVREMTEKDMEDVAEMYVTAAADAKRAGFDAIMLHYGHGWLMNNFLSPLSNHRTDAYGGSVENRVRFPLMVIKRIREVVGDSMVIEIRMNGNDRAEGGITPEDAAEQALIMEEYVDMFHVSCGTRLDAHARPKMHPTCFVTPGHNVDGSMALKKAGVRKPVGVIGSVHYPDLAESILAEGQADYILMARQAIADPEWVNKVRAGREKDIRPCIHCDFCVDGGRRNALTTEVTILNDATFDNRCSVNPLVGQGSARVRAFRFNGRKRVAVIGGGIAGMQAAVAAADKGHDVTLFEKRAFLGGQTAIYPEHLWFKKEILALREYFIHQVRQRESIKILLESEVTANMISEANYDAVIVAVGAEQAVPPIPGIDGKNVVMAWDVFSNEEKMGENVVVVGGGSVGCELGISLAEKGKKVTILEMGHFFAPKSEIAERMSLEEHMIKNGVQVHVDCLCTEITPEGVGAKDKDGNEVFFKADTVIISAGSKPLAELRDSFQGTAFDVINAGDCMGPANIRNATDSGWCAGNII</sequence>
<dbReference type="GO" id="GO:0016491">
    <property type="term" value="F:oxidoreductase activity"/>
    <property type="evidence" value="ECO:0007669"/>
    <property type="project" value="UniProtKB-KW"/>
</dbReference>
<dbReference type="InterPro" id="IPR023753">
    <property type="entry name" value="FAD/NAD-binding_dom"/>
</dbReference>
<gene>
    <name evidence="12" type="ORF">K8W16_08375</name>
</gene>
<evidence type="ECO:0000259" key="11">
    <source>
        <dbReference type="Pfam" id="PF07992"/>
    </source>
</evidence>
<dbReference type="InterPro" id="IPR036188">
    <property type="entry name" value="FAD/NAD-bd_sf"/>
</dbReference>
<keyword evidence="8" id="KW-0408">Iron</keyword>
<dbReference type="GO" id="GO:0051536">
    <property type="term" value="F:iron-sulfur cluster binding"/>
    <property type="evidence" value="ECO:0007669"/>
    <property type="project" value="UniProtKB-KW"/>
</dbReference>
<dbReference type="PANTHER" id="PTHR42917">
    <property type="entry name" value="2,4-DIENOYL-COA REDUCTASE"/>
    <property type="match status" value="1"/>
</dbReference>
<evidence type="ECO:0000256" key="3">
    <source>
        <dbReference type="ARBA" id="ARBA00011048"/>
    </source>
</evidence>
<keyword evidence="6" id="KW-0479">Metal-binding</keyword>
<accession>A0A921AXE5</accession>
<dbReference type="GO" id="GO:0046872">
    <property type="term" value="F:metal ion binding"/>
    <property type="evidence" value="ECO:0007669"/>
    <property type="project" value="UniProtKB-KW"/>
</dbReference>
<organism evidence="12 13">
    <name type="scientific">Mailhella massiliensis</name>
    <dbReference type="NCBI Taxonomy" id="1903261"/>
    <lineage>
        <taxon>Bacteria</taxon>
        <taxon>Pseudomonadati</taxon>
        <taxon>Thermodesulfobacteriota</taxon>
        <taxon>Desulfovibrionia</taxon>
        <taxon>Desulfovibrionales</taxon>
        <taxon>Desulfovibrionaceae</taxon>
        <taxon>Mailhella</taxon>
    </lineage>
</organism>
<reference evidence="12" key="2">
    <citation type="submission" date="2021-09" db="EMBL/GenBank/DDBJ databases">
        <authorList>
            <person name="Gilroy R."/>
        </authorList>
    </citation>
    <scope>NUCLEOTIDE SEQUENCE</scope>
    <source>
        <strain evidence="12">ChiGjej2B2-19336</strain>
    </source>
</reference>
<evidence type="ECO:0000256" key="6">
    <source>
        <dbReference type="ARBA" id="ARBA00022723"/>
    </source>
</evidence>
<comment type="caution">
    <text evidence="12">The sequence shown here is derived from an EMBL/GenBank/DDBJ whole genome shotgun (WGS) entry which is preliminary data.</text>
</comment>
<comment type="cofactor">
    <cofactor evidence="1">
        <name>FMN</name>
        <dbReference type="ChEBI" id="CHEBI:58210"/>
    </cofactor>
</comment>
<dbReference type="Proteomes" id="UP000698963">
    <property type="component" value="Unassembled WGS sequence"/>
</dbReference>
<feature type="domain" description="FAD/NAD(P)-binding" evidence="11">
    <location>
        <begin position="405"/>
        <end position="630"/>
    </location>
</feature>
<evidence type="ECO:0000256" key="5">
    <source>
        <dbReference type="ARBA" id="ARBA00022643"/>
    </source>
</evidence>
<keyword evidence="5" id="KW-0288">FMN</keyword>
<reference evidence="12" key="1">
    <citation type="journal article" date="2021" name="PeerJ">
        <title>Extensive microbial diversity within the chicken gut microbiome revealed by metagenomics and culture.</title>
        <authorList>
            <person name="Gilroy R."/>
            <person name="Ravi A."/>
            <person name="Getino M."/>
            <person name="Pursley I."/>
            <person name="Horton D.L."/>
            <person name="Alikhan N.F."/>
            <person name="Baker D."/>
            <person name="Gharbi K."/>
            <person name="Hall N."/>
            <person name="Watson M."/>
            <person name="Adriaenssens E.M."/>
            <person name="Foster-Nyarko E."/>
            <person name="Jarju S."/>
            <person name="Secka A."/>
            <person name="Antonio M."/>
            <person name="Oren A."/>
            <person name="Chaudhuri R.R."/>
            <person name="La Ragione R."/>
            <person name="Hildebrand F."/>
            <person name="Pallen M.J."/>
        </authorList>
    </citation>
    <scope>NUCLEOTIDE SEQUENCE</scope>
    <source>
        <strain evidence="12">ChiGjej2B2-19336</strain>
    </source>
</reference>
<evidence type="ECO:0000313" key="12">
    <source>
        <dbReference type="EMBL" id="HJD97645.1"/>
    </source>
</evidence>
<dbReference type="Pfam" id="PF00724">
    <property type="entry name" value="Oxidored_FMN"/>
    <property type="match status" value="1"/>
</dbReference>
<dbReference type="PRINTS" id="PR00469">
    <property type="entry name" value="PNDRDTASEII"/>
</dbReference>
<evidence type="ECO:0000256" key="2">
    <source>
        <dbReference type="ARBA" id="ARBA00001966"/>
    </source>
</evidence>
<evidence type="ECO:0000256" key="9">
    <source>
        <dbReference type="ARBA" id="ARBA00023014"/>
    </source>
</evidence>
<dbReference type="SUPFAM" id="SSF51905">
    <property type="entry name" value="FAD/NAD(P)-binding domain"/>
    <property type="match status" value="1"/>
</dbReference>
<dbReference type="PANTHER" id="PTHR42917:SF2">
    <property type="entry name" value="2,4-DIENOYL-COA REDUCTASE [(2E)-ENOYL-COA-PRODUCING]"/>
    <property type="match status" value="1"/>
</dbReference>
<evidence type="ECO:0000259" key="10">
    <source>
        <dbReference type="Pfam" id="PF00724"/>
    </source>
</evidence>
<evidence type="ECO:0000256" key="8">
    <source>
        <dbReference type="ARBA" id="ARBA00023004"/>
    </source>
</evidence>
<name>A0A921AXE5_9BACT</name>
<dbReference type="InterPro" id="IPR051793">
    <property type="entry name" value="NADH:flavin_oxidoreductase"/>
</dbReference>
<dbReference type="EMBL" id="DYZA01000167">
    <property type="protein sequence ID" value="HJD97645.1"/>
    <property type="molecule type" value="Genomic_DNA"/>
</dbReference>
<dbReference type="Gene3D" id="3.40.50.720">
    <property type="entry name" value="NAD(P)-binding Rossmann-like Domain"/>
    <property type="match status" value="1"/>
</dbReference>
<evidence type="ECO:0000256" key="4">
    <source>
        <dbReference type="ARBA" id="ARBA00022630"/>
    </source>
</evidence>
<comment type="similarity">
    <text evidence="3">In the N-terminal section; belongs to the NADH:flavin oxidoreductase/NADH oxidase family.</text>
</comment>
<evidence type="ECO:0000256" key="7">
    <source>
        <dbReference type="ARBA" id="ARBA00023002"/>
    </source>
</evidence>
<dbReference type="RefSeq" id="WP_304122690.1">
    <property type="nucleotide sequence ID" value="NZ_DYZA01000167.1"/>
</dbReference>
<dbReference type="AlphaFoldDB" id="A0A921AXE5"/>
<dbReference type="PRINTS" id="PR00368">
    <property type="entry name" value="FADPNR"/>
</dbReference>
<evidence type="ECO:0000313" key="13">
    <source>
        <dbReference type="Proteomes" id="UP000698963"/>
    </source>
</evidence>